<dbReference type="OrthoDB" id="9786793at2"/>
<organism evidence="2 3">
    <name type="scientific">Propionispora hippei DSM 15287</name>
    <dbReference type="NCBI Taxonomy" id="1123003"/>
    <lineage>
        <taxon>Bacteria</taxon>
        <taxon>Bacillati</taxon>
        <taxon>Bacillota</taxon>
        <taxon>Negativicutes</taxon>
        <taxon>Selenomonadales</taxon>
        <taxon>Sporomusaceae</taxon>
        <taxon>Propionispora</taxon>
    </lineage>
</organism>
<feature type="transmembrane region" description="Helical" evidence="1">
    <location>
        <begin position="9"/>
        <end position="31"/>
    </location>
</feature>
<dbReference type="EMBL" id="FQZD01000011">
    <property type="protein sequence ID" value="SHJ06035.1"/>
    <property type="molecule type" value="Genomic_DNA"/>
</dbReference>
<keyword evidence="3" id="KW-1185">Reference proteome</keyword>
<dbReference type="PIRSF" id="PIRSF031501">
    <property type="entry name" value="QueT"/>
    <property type="match status" value="1"/>
</dbReference>
<dbReference type="Proteomes" id="UP000322917">
    <property type="component" value="Unassembled WGS sequence"/>
</dbReference>
<keyword evidence="1" id="KW-0812">Transmembrane</keyword>
<evidence type="ECO:0000256" key="1">
    <source>
        <dbReference type="SAM" id="Phobius"/>
    </source>
</evidence>
<sequence length="148" mass="15952">MNQKKLMKAAVIAAIYVVLSVVFQPISYGVIQFRIAEALTVLPILYGEAVWGLFVGCLLANMIGGAGVMDVVFGSLATLAAAWLTRRFKESKAAYIFPVIINAVVVGAYLAYLFDMPYWSVFGSVFIGEAVVIGTLGVILIKAAQRIQ</sequence>
<reference evidence="2 3" key="1">
    <citation type="submission" date="2016-11" db="EMBL/GenBank/DDBJ databases">
        <authorList>
            <person name="Varghese N."/>
            <person name="Submissions S."/>
        </authorList>
    </citation>
    <scope>NUCLEOTIDE SEQUENCE [LARGE SCALE GENOMIC DNA]</scope>
    <source>
        <strain evidence="2 3">DSM 15287</strain>
    </source>
</reference>
<keyword evidence="1" id="KW-1133">Transmembrane helix</keyword>
<name>A0A1M6G7S2_9FIRM</name>
<dbReference type="InterPro" id="IPR010387">
    <property type="entry name" value="QueT"/>
</dbReference>
<accession>A0A1M6G7S2</accession>
<proteinExistence type="predicted"/>
<dbReference type="AlphaFoldDB" id="A0A1M6G7S2"/>
<dbReference type="Pfam" id="PF06177">
    <property type="entry name" value="QueT"/>
    <property type="match status" value="1"/>
</dbReference>
<evidence type="ECO:0000313" key="2">
    <source>
        <dbReference type="EMBL" id="SHJ06035.1"/>
    </source>
</evidence>
<dbReference type="PANTHER" id="PTHR40044">
    <property type="entry name" value="INTEGRAL MEMBRANE PROTEIN-RELATED"/>
    <property type="match status" value="1"/>
</dbReference>
<gene>
    <name evidence="2" type="ORF">SAMN02745170_01658</name>
</gene>
<keyword evidence="1" id="KW-0472">Membrane</keyword>
<dbReference type="PANTHER" id="PTHR40044:SF1">
    <property type="entry name" value="INTEGRAL MEMBRANE PROTEIN"/>
    <property type="match status" value="1"/>
</dbReference>
<evidence type="ECO:0000313" key="3">
    <source>
        <dbReference type="Proteomes" id="UP000322917"/>
    </source>
</evidence>
<feature type="transmembrane region" description="Helical" evidence="1">
    <location>
        <begin position="118"/>
        <end position="141"/>
    </location>
</feature>
<protein>
    <submittedName>
        <fullName evidence="2">Uncharacterized membrane protein</fullName>
    </submittedName>
</protein>
<dbReference type="RefSeq" id="WP_149734441.1">
    <property type="nucleotide sequence ID" value="NZ_FQZD01000011.1"/>
</dbReference>
<feature type="transmembrane region" description="Helical" evidence="1">
    <location>
        <begin position="51"/>
        <end position="81"/>
    </location>
</feature>
<feature type="transmembrane region" description="Helical" evidence="1">
    <location>
        <begin position="93"/>
        <end position="112"/>
    </location>
</feature>